<keyword evidence="1" id="KW-1133">Transmembrane helix</keyword>
<organism evidence="2">
    <name type="scientific">uncultured Thermomicrobiales bacterium</name>
    <dbReference type="NCBI Taxonomy" id="1645740"/>
    <lineage>
        <taxon>Bacteria</taxon>
        <taxon>Pseudomonadati</taxon>
        <taxon>Thermomicrobiota</taxon>
        <taxon>Thermomicrobia</taxon>
        <taxon>Thermomicrobiales</taxon>
        <taxon>environmental samples</taxon>
    </lineage>
</organism>
<evidence type="ECO:0000313" key="2">
    <source>
        <dbReference type="EMBL" id="CAA9588021.1"/>
    </source>
</evidence>
<feature type="transmembrane region" description="Helical" evidence="1">
    <location>
        <begin position="20"/>
        <end position="38"/>
    </location>
</feature>
<proteinExistence type="predicted"/>
<dbReference type="AlphaFoldDB" id="A0A6J4VSZ6"/>
<evidence type="ECO:0000256" key="1">
    <source>
        <dbReference type="SAM" id="Phobius"/>
    </source>
</evidence>
<sequence>MIFIYTTAVNIIERPEGLQIAGIFIAAIIVTSLISRVWRTTELRVTEVILDENARRFIAEAAQNEEIHLIANHPDERNGREYLLKEREQRADNNIPHGARVLFFEVEVRDASDFAPVLRVRGEEVAGYRVLRAESASVPNAIAAFLLYLRDTTGKRPHAYFGWVEGNPLKYLAKYILFGEGDIAPVTHEVLRKAERDPARRPAIHIG</sequence>
<reference evidence="2" key="1">
    <citation type="submission" date="2020-02" db="EMBL/GenBank/DDBJ databases">
        <authorList>
            <person name="Meier V. D."/>
        </authorList>
    </citation>
    <scope>NUCLEOTIDE SEQUENCE</scope>
    <source>
        <strain evidence="2">AVDCRST_MAG88</strain>
    </source>
</reference>
<keyword evidence="1" id="KW-0472">Membrane</keyword>
<gene>
    <name evidence="2" type="ORF">AVDCRST_MAG88-4313</name>
</gene>
<dbReference type="EMBL" id="CADCWM010001080">
    <property type="protein sequence ID" value="CAA9588021.1"/>
    <property type="molecule type" value="Genomic_DNA"/>
</dbReference>
<keyword evidence="1" id="KW-0812">Transmembrane</keyword>
<accession>A0A6J4VSZ6</accession>
<protein>
    <submittedName>
        <fullName evidence="2">Putative amino acid transporter</fullName>
    </submittedName>
</protein>
<name>A0A6J4VSZ6_9BACT</name>